<comment type="caution">
    <text evidence="14">The sequence shown here is derived from an EMBL/GenBank/DDBJ whole genome shotgun (WGS) entry which is preliminary data.</text>
</comment>
<keyword evidence="5 13" id="KW-0812">Transmembrane</keyword>
<feature type="transmembrane region" description="Helical" evidence="13">
    <location>
        <begin position="79"/>
        <end position="99"/>
    </location>
</feature>
<feature type="transmembrane region" description="Helical" evidence="13">
    <location>
        <begin position="268"/>
        <end position="290"/>
    </location>
</feature>
<evidence type="ECO:0000256" key="3">
    <source>
        <dbReference type="ARBA" id="ARBA00022448"/>
    </source>
</evidence>
<dbReference type="AlphaFoldDB" id="A0A7J2U3R3"/>
<keyword evidence="7 13" id="KW-1133">Transmembrane helix</keyword>
<dbReference type="PROSITE" id="PS50283">
    <property type="entry name" value="NA_SOLUT_SYMP_3"/>
    <property type="match status" value="1"/>
</dbReference>
<evidence type="ECO:0000256" key="7">
    <source>
        <dbReference type="ARBA" id="ARBA00022989"/>
    </source>
</evidence>
<reference evidence="14" key="1">
    <citation type="journal article" date="2020" name="mSystems">
        <title>Genome- and Community-Level Interaction Insights into Carbon Utilization and Element Cycling Functions of Hydrothermarchaeota in Hydrothermal Sediment.</title>
        <authorList>
            <person name="Zhou Z."/>
            <person name="Liu Y."/>
            <person name="Xu W."/>
            <person name="Pan J."/>
            <person name="Luo Z.H."/>
            <person name="Li M."/>
        </authorList>
    </citation>
    <scope>NUCLEOTIDE SEQUENCE [LARGE SCALE GENOMIC DNA]</scope>
    <source>
        <strain evidence="14">SpSt-125</strain>
    </source>
</reference>
<evidence type="ECO:0000256" key="4">
    <source>
        <dbReference type="ARBA" id="ARBA00022475"/>
    </source>
</evidence>
<evidence type="ECO:0000313" key="14">
    <source>
        <dbReference type="EMBL" id="HEM66822.1"/>
    </source>
</evidence>
<dbReference type="CDD" id="cd10322">
    <property type="entry name" value="SLC5sbd"/>
    <property type="match status" value="1"/>
</dbReference>
<comment type="similarity">
    <text evidence="2 12">Belongs to the sodium:solute symporter (SSF) (TC 2.A.21) family.</text>
</comment>
<organism evidence="14">
    <name type="scientific">Ignisphaera aggregans</name>
    <dbReference type="NCBI Taxonomy" id="334771"/>
    <lineage>
        <taxon>Archaea</taxon>
        <taxon>Thermoproteota</taxon>
        <taxon>Thermoprotei</taxon>
        <taxon>Desulfurococcales</taxon>
        <taxon>Desulfurococcaceae</taxon>
        <taxon>Ignisphaera</taxon>
    </lineage>
</organism>
<evidence type="ECO:0000256" key="2">
    <source>
        <dbReference type="ARBA" id="ARBA00006434"/>
    </source>
</evidence>
<proteinExistence type="inferred from homology"/>
<keyword evidence="10 13" id="KW-0472">Membrane</keyword>
<keyword evidence="6" id="KW-0769">Symport</keyword>
<dbReference type="Gene3D" id="1.20.1730.10">
    <property type="entry name" value="Sodium/glucose cotransporter"/>
    <property type="match status" value="1"/>
</dbReference>
<name>A0A7J2U3R3_9CREN</name>
<feature type="transmembrane region" description="Helical" evidence="13">
    <location>
        <begin position="393"/>
        <end position="414"/>
    </location>
</feature>
<keyword evidence="3" id="KW-0813">Transport</keyword>
<dbReference type="EMBL" id="DSEU01000030">
    <property type="protein sequence ID" value="HEM66822.1"/>
    <property type="molecule type" value="Genomic_DNA"/>
</dbReference>
<evidence type="ECO:0000256" key="5">
    <source>
        <dbReference type="ARBA" id="ARBA00022692"/>
    </source>
</evidence>
<evidence type="ECO:0000256" key="6">
    <source>
        <dbReference type="ARBA" id="ARBA00022847"/>
    </source>
</evidence>
<feature type="transmembrane region" description="Helical" evidence="13">
    <location>
        <begin position="452"/>
        <end position="473"/>
    </location>
</feature>
<keyword evidence="8" id="KW-0915">Sodium</keyword>
<dbReference type="InterPro" id="IPR001734">
    <property type="entry name" value="Na/solute_symporter"/>
</dbReference>
<accession>A0A7J2U3R3</accession>
<evidence type="ECO:0000256" key="12">
    <source>
        <dbReference type="RuleBase" id="RU362091"/>
    </source>
</evidence>
<dbReference type="InterPro" id="IPR038377">
    <property type="entry name" value="Na/Glc_symporter_sf"/>
</dbReference>
<sequence length="474" mass="51731">MIVEFIAILVLFFVGGSIIAVYSRRFLGAGSREFFVGGYRVGGFLSAMTYAATTYSAFMMIGLAGLTFATGITALGFELAYLASTILLLSTVGVFMWRMARERRWISPTDMLTELYSSKVLGVVIAVLYLFALVPYTSAQLKGIGEIFASLGIGFEVGVIFAAFATALWTIVAGLWSVASTDAYQGIWMLVSSLAAILWLYLFLLPSNGINYTKFVEYLTKGQNLLTFTWSPQMFIGMTLPWLFFALTNPQVVQRLYIPRDEKAFRRMTKYFSIYGFTYTLICVMLGLGYRAYISGLGMVQQFASNRDAVAPFVLSKAHAILAAIVFTSIIAAAISTADSIVLSVASAISREFYEKVVASPKERISIAISNSVTIVMLIIAVMFAIAKVGYVVELSVASSAYLLPLAPITLVALFKKQRKRCWEPIISLVLGEAVAAYATLCYGPAKVLTAPMALSMPAPVWILIASVMPLILP</sequence>
<feature type="transmembrane region" description="Helical" evidence="13">
    <location>
        <begin position="367"/>
        <end position="387"/>
    </location>
</feature>
<feature type="transmembrane region" description="Helical" evidence="13">
    <location>
        <begin position="6"/>
        <end position="23"/>
    </location>
</feature>
<feature type="transmembrane region" description="Helical" evidence="13">
    <location>
        <begin position="120"/>
        <end position="139"/>
    </location>
</feature>
<feature type="transmembrane region" description="Helical" evidence="13">
    <location>
        <begin position="225"/>
        <end position="247"/>
    </location>
</feature>
<protein>
    <submittedName>
        <fullName evidence="14">Sodium:solute symporter family protein</fullName>
    </submittedName>
</protein>
<dbReference type="InterPro" id="IPR050277">
    <property type="entry name" value="Sodium:Solute_Symporter"/>
</dbReference>
<dbReference type="PANTHER" id="PTHR48086">
    <property type="entry name" value="SODIUM/PROLINE SYMPORTER-RELATED"/>
    <property type="match status" value="1"/>
</dbReference>
<feature type="transmembrane region" description="Helical" evidence="13">
    <location>
        <begin position="186"/>
        <end position="205"/>
    </location>
</feature>
<feature type="transmembrane region" description="Helical" evidence="13">
    <location>
        <begin position="159"/>
        <end position="179"/>
    </location>
</feature>
<evidence type="ECO:0000256" key="1">
    <source>
        <dbReference type="ARBA" id="ARBA00004651"/>
    </source>
</evidence>
<dbReference type="GO" id="GO:0015293">
    <property type="term" value="F:symporter activity"/>
    <property type="evidence" value="ECO:0007669"/>
    <property type="project" value="UniProtKB-KW"/>
</dbReference>
<feature type="transmembrane region" description="Helical" evidence="13">
    <location>
        <begin position="426"/>
        <end position="446"/>
    </location>
</feature>
<gene>
    <name evidence="14" type="ORF">ENO26_04535</name>
</gene>
<keyword evidence="9" id="KW-0406">Ion transport</keyword>
<comment type="subcellular location">
    <subcellularLocation>
        <location evidence="1">Cell membrane</location>
        <topology evidence="1">Multi-pass membrane protein</topology>
    </subcellularLocation>
</comment>
<keyword evidence="4" id="KW-1003">Cell membrane</keyword>
<evidence type="ECO:0000256" key="9">
    <source>
        <dbReference type="ARBA" id="ARBA00023065"/>
    </source>
</evidence>
<evidence type="ECO:0000256" key="10">
    <source>
        <dbReference type="ARBA" id="ARBA00023136"/>
    </source>
</evidence>
<evidence type="ECO:0000256" key="13">
    <source>
        <dbReference type="SAM" id="Phobius"/>
    </source>
</evidence>
<feature type="transmembrane region" description="Helical" evidence="13">
    <location>
        <begin position="320"/>
        <end position="346"/>
    </location>
</feature>
<dbReference type="PANTHER" id="PTHR48086:SF3">
    <property type="entry name" value="SODIUM_PROLINE SYMPORTER"/>
    <property type="match status" value="1"/>
</dbReference>
<dbReference type="GO" id="GO:0005886">
    <property type="term" value="C:plasma membrane"/>
    <property type="evidence" value="ECO:0007669"/>
    <property type="project" value="UniProtKB-SubCell"/>
</dbReference>
<evidence type="ECO:0000256" key="8">
    <source>
        <dbReference type="ARBA" id="ARBA00023053"/>
    </source>
</evidence>
<dbReference type="GO" id="GO:0006814">
    <property type="term" value="P:sodium ion transport"/>
    <property type="evidence" value="ECO:0007669"/>
    <property type="project" value="UniProtKB-KW"/>
</dbReference>
<keyword evidence="11" id="KW-0739">Sodium transport</keyword>
<feature type="transmembrane region" description="Helical" evidence="13">
    <location>
        <begin position="44"/>
        <end position="67"/>
    </location>
</feature>
<evidence type="ECO:0000256" key="11">
    <source>
        <dbReference type="ARBA" id="ARBA00023201"/>
    </source>
</evidence>
<dbReference type="Pfam" id="PF00474">
    <property type="entry name" value="SSF"/>
    <property type="match status" value="1"/>
</dbReference>